<sequence>MEDEINANLGEPAHVAFDISRNNSHGSHDSVDSGYLTLTPHSGVYTPIIAGCKSRVTPLKRHHRIRQDPWQSDRAQRHRSKFNQLLSNSHNNDRFISENQNCAFSSLETSNSSISDQSHGLEHPSPSCTTRYGDFGEPPTSSIYGSWRTTVPVTPASASLQILSPPPSPAVPSSAVPSSSFIASEPIEEDVEMKLVIMPQSTPQETNSTHQTLAPCIARSPTGRKTNTASSVEGQKLLSKLCIVDIPSIAEIKPKRLDFSHRAFSLALHRTRTRIDYTGRKTVDLLALLGEKSNHWRIISKILCFLGPQDLCSISMVSKVWRRICVEDSRANTRRLSHIILRQNTKENLKLIKKVKMDMDTQGSPRSRFVRKGCLMEVQNLVVSSQQRPPNSPPVSPSKVKFHSFVKVKS</sequence>
<dbReference type="SUPFAM" id="SSF81383">
    <property type="entry name" value="F-box domain"/>
    <property type="match status" value="1"/>
</dbReference>
<dbReference type="Gene3D" id="1.20.1280.50">
    <property type="match status" value="1"/>
</dbReference>
<accession>A0A834JPF8</accession>
<dbReference type="Pfam" id="PF12937">
    <property type="entry name" value="F-box-like"/>
    <property type="match status" value="1"/>
</dbReference>
<dbReference type="InterPro" id="IPR036047">
    <property type="entry name" value="F-box-like_dom_sf"/>
</dbReference>
<dbReference type="InterPro" id="IPR047147">
    <property type="entry name" value="FBX5_43"/>
</dbReference>
<dbReference type="EMBL" id="JACSEA010000009">
    <property type="protein sequence ID" value="KAF7392593.1"/>
    <property type="molecule type" value="Genomic_DNA"/>
</dbReference>
<dbReference type="GO" id="GO:0045835">
    <property type="term" value="P:negative regulation of meiotic nuclear division"/>
    <property type="evidence" value="ECO:0007669"/>
    <property type="project" value="InterPro"/>
</dbReference>
<dbReference type="PANTHER" id="PTHR15493:SF9">
    <property type="entry name" value="GH14043P"/>
    <property type="match status" value="1"/>
</dbReference>
<keyword evidence="4" id="KW-1185">Reference proteome</keyword>
<evidence type="ECO:0000256" key="1">
    <source>
        <dbReference type="SAM" id="MobiDB-lite"/>
    </source>
</evidence>
<dbReference type="PANTHER" id="PTHR15493">
    <property type="entry name" value="F-BOX ONLY PROTEIN 5 AND 43"/>
    <property type="match status" value="1"/>
</dbReference>
<feature type="compositionally biased region" description="Polar residues" evidence="1">
    <location>
        <begin position="108"/>
        <end position="118"/>
    </location>
</feature>
<dbReference type="GO" id="GO:0005634">
    <property type="term" value="C:nucleus"/>
    <property type="evidence" value="ECO:0007669"/>
    <property type="project" value="TreeGrafter"/>
</dbReference>
<dbReference type="CDD" id="cd22086">
    <property type="entry name" value="F-box_EMI"/>
    <property type="match status" value="1"/>
</dbReference>
<evidence type="ECO:0000259" key="2">
    <source>
        <dbReference type="Pfam" id="PF12937"/>
    </source>
</evidence>
<dbReference type="Proteomes" id="UP000614350">
    <property type="component" value="Unassembled WGS sequence"/>
</dbReference>
<evidence type="ECO:0000313" key="4">
    <source>
        <dbReference type="Proteomes" id="UP000614350"/>
    </source>
</evidence>
<reference evidence="3" key="1">
    <citation type="journal article" date="2020" name="G3 (Bethesda)">
        <title>High-Quality Assemblies for Three Invasive Social Wasps from the &lt;i&gt;Vespula&lt;/i&gt; Genus.</title>
        <authorList>
            <person name="Harrop T.W.R."/>
            <person name="Guhlin J."/>
            <person name="McLaughlin G.M."/>
            <person name="Permina E."/>
            <person name="Stockwell P."/>
            <person name="Gilligan J."/>
            <person name="Le Lec M.F."/>
            <person name="Gruber M.A.M."/>
            <person name="Quinn O."/>
            <person name="Lovegrove M."/>
            <person name="Duncan E.J."/>
            <person name="Remnant E.J."/>
            <person name="Van Eeckhoven J."/>
            <person name="Graham B."/>
            <person name="Knapp R.A."/>
            <person name="Langford K.W."/>
            <person name="Kronenberg Z."/>
            <person name="Press M.O."/>
            <person name="Eacker S.M."/>
            <person name="Wilson-Rankin E.E."/>
            <person name="Purcell J."/>
            <person name="Lester P.J."/>
            <person name="Dearden P.K."/>
        </authorList>
    </citation>
    <scope>NUCLEOTIDE SEQUENCE</scope>
    <source>
        <strain evidence="3">Marl-1</strain>
    </source>
</reference>
<dbReference type="AlphaFoldDB" id="A0A834JPF8"/>
<gene>
    <name evidence="3" type="ORF">HZH66_008426</name>
</gene>
<protein>
    <recommendedName>
        <fullName evidence="2">F-box domain-containing protein</fullName>
    </recommendedName>
</protein>
<comment type="caution">
    <text evidence="3">The sequence shown here is derived from an EMBL/GenBank/DDBJ whole genome shotgun (WGS) entry which is preliminary data.</text>
</comment>
<feature type="region of interest" description="Disordered" evidence="1">
    <location>
        <begin position="108"/>
        <end position="127"/>
    </location>
</feature>
<dbReference type="InterPro" id="IPR001810">
    <property type="entry name" value="F-box_dom"/>
</dbReference>
<dbReference type="GO" id="GO:0007088">
    <property type="term" value="P:regulation of mitotic nuclear division"/>
    <property type="evidence" value="ECO:0007669"/>
    <property type="project" value="InterPro"/>
</dbReference>
<evidence type="ECO:0000313" key="3">
    <source>
        <dbReference type="EMBL" id="KAF7392593.1"/>
    </source>
</evidence>
<organism evidence="3 4">
    <name type="scientific">Vespula vulgaris</name>
    <name type="common">Yellow jacket</name>
    <name type="synonym">Wasp</name>
    <dbReference type="NCBI Taxonomy" id="7454"/>
    <lineage>
        <taxon>Eukaryota</taxon>
        <taxon>Metazoa</taxon>
        <taxon>Ecdysozoa</taxon>
        <taxon>Arthropoda</taxon>
        <taxon>Hexapoda</taxon>
        <taxon>Insecta</taxon>
        <taxon>Pterygota</taxon>
        <taxon>Neoptera</taxon>
        <taxon>Endopterygota</taxon>
        <taxon>Hymenoptera</taxon>
        <taxon>Apocrita</taxon>
        <taxon>Aculeata</taxon>
        <taxon>Vespoidea</taxon>
        <taxon>Vespidae</taxon>
        <taxon>Vespinae</taxon>
        <taxon>Vespula</taxon>
    </lineage>
</organism>
<feature type="domain" description="F-box" evidence="2">
    <location>
        <begin position="298"/>
        <end position="328"/>
    </location>
</feature>
<name>A0A834JPF8_VESVU</name>
<proteinExistence type="predicted"/>